<dbReference type="InterPro" id="IPR050241">
    <property type="entry name" value="NAD-cap_RNA_hydrolase_NudC"/>
</dbReference>
<dbReference type="InterPro" id="IPR015797">
    <property type="entry name" value="NUDIX_hydrolase-like_dom_sf"/>
</dbReference>
<dbReference type="InterPro" id="IPR049734">
    <property type="entry name" value="NudC-like_C"/>
</dbReference>
<evidence type="ECO:0000256" key="4">
    <source>
        <dbReference type="ARBA" id="ARBA00012381"/>
    </source>
</evidence>
<evidence type="ECO:0000256" key="3">
    <source>
        <dbReference type="ARBA" id="ARBA00009595"/>
    </source>
</evidence>
<feature type="domain" description="Nudix hydrolase" evidence="11">
    <location>
        <begin position="151"/>
        <end position="276"/>
    </location>
</feature>
<evidence type="ECO:0000313" key="13">
    <source>
        <dbReference type="Proteomes" id="UP000342249"/>
    </source>
</evidence>
<dbReference type="GO" id="GO:0019677">
    <property type="term" value="P:NAD+ catabolic process"/>
    <property type="evidence" value="ECO:0007669"/>
    <property type="project" value="TreeGrafter"/>
</dbReference>
<dbReference type="PANTHER" id="PTHR42904">
    <property type="entry name" value="NUDIX HYDROLASE, NUDC SUBFAMILY"/>
    <property type="match status" value="1"/>
</dbReference>
<dbReference type="EMBL" id="SPSF01000031">
    <property type="protein sequence ID" value="MPQ62640.1"/>
    <property type="molecule type" value="Genomic_DNA"/>
</dbReference>
<comment type="similarity">
    <text evidence="3">Belongs to the Nudix hydrolase family. NudC subfamily.</text>
</comment>
<dbReference type="PANTHER" id="PTHR42904:SF6">
    <property type="entry name" value="NAD-CAPPED RNA HYDROLASE NUDT12"/>
    <property type="match status" value="1"/>
</dbReference>
<comment type="catalytic activity">
    <reaction evidence="9">
        <text>a 5'-end NAD(+)-phospho-ribonucleoside in mRNA + H2O = a 5'-end phospho-adenosine-phospho-ribonucleoside in mRNA + beta-nicotinamide D-ribonucleotide + 2 H(+)</text>
        <dbReference type="Rhea" id="RHEA:60876"/>
        <dbReference type="Rhea" id="RHEA-COMP:15698"/>
        <dbReference type="Rhea" id="RHEA-COMP:15719"/>
        <dbReference type="ChEBI" id="CHEBI:14649"/>
        <dbReference type="ChEBI" id="CHEBI:15377"/>
        <dbReference type="ChEBI" id="CHEBI:15378"/>
        <dbReference type="ChEBI" id="CHEBI:144029"/>
        <dbReference type="ChEBI" id="CHEBI:144051"/>
    </reaction>
    <physiologicalReaction direction="left-to-right" evidence="9">
        <dbReference type="Rhea" id="RHEA:60877"/>
    </physiologicalReaction>
</comment>
<dbReference type="InterPro" id="IPR020084">
    <property type="entry name" value="NUDIX_hydrolase_CS"/>
</dbReference>
<accession>A0A5N7J1L9</accession>
<evidence type="ECO:0000256" key="5">
    <source>
        <dbReference type="ARBA" id="ARBA00022723"/>
    </source>
</evidence>
<dbReference type="PROSITE" id="PS00893">
    <property type="entry name" value="NUDIX_BOX"/>
    <property type="match status" value="1"/>
</dbReference>
<dbReference type="Gene3D" id="3.90.79.10">
    <property type="entry name" value="Nucleoside Triphosphate Pyrophosphohydrolase"/>
    <property type="match status" value="1"/>
</dbReference>
<dbReference type="InterPro" id="IPR020476">
    <property type="entry name" value="Nudix_hydrolase"/>
</dbReference>
<evidence type="ECO:0000256" key="10">
    <source>
        <dbReference type="RuleBase" id="RU003476"/>
    </source>
</evidence>
<keyword evidence="7" id="KW-0460">Magnesium</keyword>
<protein>
    <recommendedName>
        <fullName evidence="4">NAD(+) diphosphatase</fullName>
        <ecNumber evidence="4">3.6.1.22</ecNumber>
    </recommendedName>
</protein>
<dbReference type="AlphaFoldDB" id="A0A5N7J1L9"/>
<keyword evidence="5" id="KW-0479">Metal-binding</keyword>
<evidence type="ECO:0000256" key="8">
    <source>
        <dbReference type="ARBA" id="ARBA00023027"/>
    </source>
</evidence>
<name>A0A5N7J1L9_9CLOT</name>
<dbReference type="InterPro" id="IPR000086">
    <property type="entry name" value="NUDIX_hydrolase_dom"/>
</dbReference>
<comment type="caution">
    <text evidence="12">The sequence shown here is derived from an EMBL/GenBank/DDBJ whole genome shotgun (WGS) entry which is preliminary data.</text>
</comment>
<dbReference type="PRINTS" id="PR00502">
    <property type="entry name" value="NUDIXFAMILY"/>
</dbReference>
<keyword evidence="8" id="KW-0520">NAD</keyword>
<evidence type="ECO:0000256" key="9">
    <source>
        <dbReference type="ARBA" id="ARBA00023679"/>
    </source>
</evidence>
<dbReference type="InterPro" id="IPR015376">
    <property type="entry name" value="Znr_NADH_PPase"/>
</dbReference>
<comment type="cofactor">
    <cofactor evidence="1">
        <name>Mg(2+)</name>
        <dbReference type="ChEBI" id="CHEBI:18420"/>
    </cofactor>
</comment>
<dbReference type="Proteomes" id="UP000342249">
    <property type="component" value="Unassembled WGS sequence"/>
</dbReference>
<organism evidence="12 13">
    <name type="scientific">Clostridium estertheticum</name>
    <dbReference type="NCBI Taxonomy" id="238834"/>
    <lineage>
        <taxon>Bacteria</taxon>
        <taxon>Bacillati</taxon>
        <taxon>Bacillota</taxon>
        <taxon>Clostridia</taxon>
        <taxon>Eubacteriales</taxon>
        <taxon>Clostridiaceae</taxon>
        <taxon>Clostridium</taxon>
    </lineage>
</organism>
<evidence type="ECO:0000256" key="6">
    <source>
        <dbReference type="ARBA" id="ARBA00022801"/>
    </source>
</evidence>
<dbReference type="InterPro" id="IPR015375">
    <property type="entry name" value="NADH_PPase-like_N"/>
</dbReference>
<dbReference type="Pfam" id="PF00293">
    <property type="entry name" value="NUDIX"/>
    <property type="match status" value="1"/>
</dbReference>
<dbReference type="NCBIfam" id="NF001299">
    <property type="entry name" value="PRK00241.1"/>
    <property type="match status" value="1"/>
</dbReference>
<dbReference type="Gene3D" id="3.90.79.20">
    <property type="match status" value="1"/>
</dbReference>
<comment type="cofactor">
    <cofactor evidence="2">
        <name>Zn(2+)</name>
        <dbReference type="ChEBI" id="CHEBI:29105"/>
    </cofactor>
</comment>
<reference evidence="12 13" key="1">
    <citation type="journal article" date="2019" name="Lett. Appl. Microbiol.">
        <title>A case of 'blown pack' spoilage of vacuum-packaged pork likely associated with Clostridium estertheticum in Canada.</title>
        <authorList>
            <person name="Zhang P."/>
            <person name="Ward P."/>
            <person name="McMullen L.M."/>
            <person name="Yang X."/>
        </authorList>
    </citation>
    <scope>NUCLEOTIDE SEQUENCE [LARGE SCALE GENOMIC DNA]</scope>
    <source>
        <strain evidence="12 13">MA19</strain>
    </source>
</reference>
<evidence type="ECO:0000256" key="2">
    <source>
        <dbReference type="ARBA" id="ARBA00001947"/>
    </source>
</evidence>
<evidence type="ECO:0000256" key="7">
    <source>
        <dbReference type="ARBA" id="ARBA00022842"/>
    </source>
</evidence>
<proteinExistence type="inferred from homology"/>
<dbReference type="Pfam" id="PF09297">
    <property type="entry name" value="Zn_ribbon_NUD"/>
    <property type="match status" value="1"/>
</dbReference>
<evidence type="ECO:0000259" key="11">
    <source>
        <dbReference type="PROSITE" id="PS51462"/>
    </source>
</evidence>
<dbReference type="SUPFAM" id="SSF55811">
    <property type="entry name" value="Nudix"/>
    <property type="match status" value="2"/>
</dbReference>
<keyword evidence="6 10" id="KW-0378">Hydrolase</keyword>
<dbReference type="GO" id="GO:0046872">
    <property type="term" value="F:metal ion binding"/>
    <property type="evidence" value="ECO:0007669"/>
    <property type="project" value="UniProtKB-KW"/>
</dbReference>
<dbReference type="EC" id="3.6.1.22" evidence="4"/>
<dbReference type="GO" id="GO:0005829">
    <property type="term" value="C:cytosol"/>
    <property type="evidence" value="ECO:0007669"/>
    <property type="project" value="TreeGrafter"/>
</dbReference>
<dbReference type="GO" id="GO:0006742">
    <property type="term" value="P:NADP+ catabolic process"/>
    <property type="evidence" value="ECO:0007669"/>
    <property type="project" value="TreeGrafter"/>
</dbReference>
<dbReference type="Pfam" id="PF09296">
    <property type="entry name" value="NUDIX-like"/>
    <property type="match status" value="1"/>
</dbReference>
<evidence type="ECO:0000313" key="12">
    <source>
        <dbReference type="EMBL" id="MPQ62640.1"/>
    </source>
</evidence>
<dbReference type="PROSITE" id="PS51462">
    <property type="entry name" value="NUDIX"/>
    <property type="match status" value="1"/>
</dbReference>
<evidence type="ECO:0000256" key="1">
    <source>
        <dbReference type="ARBA" id="ARBA00001946"/>
    </source>
</evidence>
<dbReference type="GO" id="GO:0035529">
    <property type="term" value="F:NADH pyrophosphatase activity"/>
    <property type="evidence" value="ECO:0007669"/>
    <property type="project" value="TreeGrafter"/>
</dbReference>
<sequence length="278" mass="31468">MILMCNKENNTNYIPGVVEVLPKTNKDLYFLFCNDELLVKLENNIASIPTINELENLEMKNVQFLGSENGKNCYCGEISEDVVIPTFMFCMSLKSLTHKLPEDMFWIGGRAIQVVNWNNDHVYCGRCGTLTQNVNGERAKKCPKCGLSNYPRISPAIIVAVVREGKLLLAHNLQFPKDLYSVVSGFLEVGETFEECVVREVEEETGITVKNIRYFGNQPWPFPNSIMIGFTAEYASGEIQVDGEEIGEAHWYSPNDMPITPDSISIAKKLIDWFVKNY</sequence>
<dbReference type="CDD" id="cd03429">
    <property type="entry name" value="NUDIX_NADH_pyrophosphatase_Nudt13"/>
    <property type="match status" value="1"/>
</dbReference>
<dbReference type="GO" id="GO:0110153">
    <property type="term" value="F:RNA NAD-cap (NMN-forming) hydrolase activity"/>
    <property type="evidence" value="ECO:0007669"/>
    <property type="project" value="RHEA"/>
</dbReference>
<gene>
    <name evidence="12" type="primary">nudC</name>
    <name evidence="12" type="ORF">E4V82_11035</name>
</gene>